<evidence type="ECO:0000313" key="3">
    <source>
        <dbReference type="EMBL" id="RDD60763.1"/>
    </source>
</evidence>
<dbReference type="SUPFAM" id="SSF52540">
    <property type="entry name" value="P-loop containing nucleoside triphosphate hydrolases"/>
    <property type="match status" value="1"/>
</dbReference>
<protein>
    <recommendedName>
        <fullName evidence="2">KAP NTPase domain-containing protein</fullName>
    </recommendedName>
</protein>
<dbReference type="Pfam" id="PF07693">
    <property type="entry name" value="KAP_NTPase"/>
    <property type="match status" value="1"/>
</dbReference>
<dbReference type="InterPro" id="IPR027417">
    <property type="entry name" value="P-loop_NTPase"/>
</dbReference>
<dbReference type="AlphaFoldDB" id="A0A369T614"/>
<keyword evidence="4" id="KW-1185">Reference proteome</keyword>
<dbReference type="Gene3D" id="3.40.50.300">
    <property type="entry name" value="P-loop containing nucleotide triphosphate hydrolases"/>
    <property type="match status" value="1"/>
</dbReference>
<evidence type="ECO:0000256" key="1">
    <source>
        <dbReference type="SAM" id="Phobius"/>
    </source>
</evidence>
<dbReference type="InterPro" id="IPR011646">
    <property type="entry name" value="KAP_P-loop"/>
</dbReference>
<dbReference type="PANTHER" id="PTHR22674">
    <property type="entry name" value="NTPASE, KAP FAMILY P-LOOP DOMAIN-CONTAINING 1"/>
    <property type="match status" value="1"/>
</dbReference>
<organism evidence="3 4">
    <name type="scientific">Ferruginivarius sediminum</name>
    <dbReference type="NCBI Taxonomy" id="2661937"/>
    <lineage>
        <taxon>Bacteria</taxon>
        <taxon>Pseudomonadati</taxon>
        <taxon>Pseudomonadota</taxon>
        <taxon>Alphaproteobacteria</taxon>
        <taxon>Rhodospirillales</taxon>
        <taxon>Rhodospirillaceae</taxon>
        <taxon>Ferruginivarius</taxon>
    </lineage>
</organism>
<reference evidence="3 4" key="1">
    <citation type="submission" date="2018-07" db="EMBL/GenBank/DDBJ databases">
        <title>Venubactetium sediminum gen. nov., sp. nov., isolated from a marine solar saltern.</title>
        <authorList>
            <person name="Wang S."/>
        </authorList>
    </citation>
    <scope>NUCLEOTIDE SEQUENCE [LARGE SCALE GENOMIC DNA]</scope>
    <source>
        <strain evidence="3 4">WD2A32</strain>
    </source>
</reference>
<keyword evidence="1" id="KW-1133">Transmembrane helix</keyword>
<dbReference type="InterPro" id="IPR052754">
    <property type="entry name" value="NTPase_KAP_P-loop"/>
</dbReference>
<sequence>MEPSEPGTGLDDRDRALERILSEDGFRLWRRRSQQFDSTPTVSDTPAQQDELGRAAFAEALARRIRAMRAGEPDAPLLIHLHGPWGSGKTSILNFMRDVLAERHKPFPGEGGDAVAEEPFLTVDFNAWQYQHVNPPWWPLLGAVSSQVFRSLIAQGDVLRAFGLVLRRFLFKIWTVNSLKLLAGPVAILIGAILVGWALKESPGTEFLKDLKSLAGAIGIVGGLFAACVTFFGVLFPKPEEAAARYVGGRNDPLLRLQRHIERFVKRLSVPVVILVDDLDRCDSEFVVRFLEGVQTLFRAAPIVFVVAADRKWVHRSFERVYEDFTPSVAEPGKPLGFLFLEKTFQMSVAVPPLRREDQEQYLRVMLGLAPAGEQAREKEKQEDARESVGQFATEGDIVRSVGEQSADVRSAFARAAVVRLAAPDVELQVTRHRLAKFGPLLEPNPRAMKRLVMAYGMNQATDLLLEQFTDLDKLALWTILSMRWPILAEWLEAHPEDIARLEMGPDSGDEEGVATGAVEIDKLFRTAEVRDVLRGRVRDRTDPSRMIEVVPGGLDHNTLTALSGRASTR</sequence>
<keyword evidence="1" id="KW-0812">Transmembrane</keyword>
<proteinExistence type="predicted"/>
<comment type="caution">
    <text evidence="3">The sequence shown here is derived from an EMBL/GenBank/DDBJ whole genome shotgun (WGS) entry which is preliminary data.</text>
</comment>
<gene>
    <name evidence="3" type="ORF">DRB17_16325</name>
</gene>
<feature type="domain" description="KAP NTPase" evidence="2">
    <location>
        <begin position="54"/>
        <end position="455"/>
    </location>
</feature>
<dbReference type="PANTHER" id="PTHR22674:SF6">
    <property type="entry name" value="NTPASE KAP FAMILY P-LOOP DOMAIN-CONTAINING PROTEIN 1"/>
    <property type="match status" value="1"/>
</dbReference>
<dbReference type="RefSeq" id="WP_114583291.1">
    <property type="nucleotide sequence ID" value="NZ_QPMH01000020.1"/>
</dbReference>
<feature type="transmembrane region" description="Helical" evidence="1">
    <location>
        <begin position="181"/>
        <end position="199"/>
    </location>
</feature>
<feature type="transmembrane region" description="Helical" evidence="1">
    <location>
        <begin position="214"/>
        <end position="236"/>
    </location>
</feature>
<evidence type="ECO:0000259" key="2">
    <source>
        <dbReference type="Pfam" id="PF07693"/>
    </source>
</evidence>
<name>A0A369T614_9PROT</name>
<dbReference type="EMBL" id="QPMH01000020">
    <property type="protein sequence ID" value="RDD60763.1"/>
    <property type="molecule type" value="Genomic_DNA"/>
</dbReference>
<evidence type="ECO:0000313" key="4">
    <source>
        <dbReference type="Proteomes" id="UP000253941"/>
    </source>
</evidence>
<dbReference type="Proteomes" id="UP000253941">
    <property type="component" value="Unassembled WGS sequence"/>
</dbReference>
<keyword evidence="1" id="KW-0472">Membrane</keyword>
<accession>A0A369T614</accession>